<dbReference type="AlphaFoldDB" id="W9Y7B4"/>
<dbReference type="EMBL" id="AMGY01000009">
    <property type="protein sequence ID" value="EXJ78299.1"/>
    <property type="molecule type" value="Genomic_DNA"/>
</dbReference>
<dbReference type="PANTHER" id="PTHR37540">
    <property type="entry name" value="TRANSCRIPTION FACTOR (ACR-2), PUTATIVE-RELATED-RELATED"/>
    <property type="match status" value="1"/>
</dbReference>
<evidence type="ECO:0000313" key="2">
    <source>
        <dbReference type="Proteomes" id="UP000019478"/>
    </source>
</evidence>
<gene>
    <name evidence="1" type="ORF">A1O3_09460</name>
</gene>
<dbReference type="OrthoDB" id="4142065at2759"/>
<evidence type="ECO:0000313" key="1">
    <source>
        <dbReference type="EMBL" id="EXJ78299.1"/>
    </source>
</evidence>
<sequence length="366" mass="40058">MAVNEIGGSMLIPVMSDTSLCLSVIAAWKAVQFQAGQAASFPYLSYEAQALQSLRKQLHVMGPRRVTDEAVIAAAILWATAAMFAQPEPLRRHVAGVRALVAARGGLADLGHAGSTAQLILWADLLTAQFLDEDVCFKDIGPSDPLPPSLVKLRASIALPPPFDRLLPDTSEAARDMRLLLLCHDKALRTEHISFAEYKALMGLLNQSTIFWVGLQEKYKGSSTSDECVILAMNLLRLTVFFHAAPLLTIVTTVLERLRLALVRCGIGQFLDSVDIYIWACLVGMVNNLHADARSQFADMLAHALTTKYKNGWPVDWQAEILLLLRSFLWSDSVLTTMLPAACQLVEARVCPTKKTCLATQSVTLS</sequence>
<proteinExistence type="predicted"/>
<keyword evidence="2" id="KW-1185">Reference proteome</keyword>
<dbReference type="GeneID" id="19173544"/>
<dbReference type="RefSeq" id="XP_007737744.1">
    <property type="nucleotide sequence ID" value="XM_007739554.1"/>
</dbReference>
<organism evidence="1 2">
    <name type="scientific">Capronia epimyces CBS 606.96</name>
    <dbReference type="NCBI Taxonomy" id="1182542"/>
    <lineage>
        <taxon>Eukaryota</taxon>
        <taxon>Fungi</taxon>
        <taxon>Dikarya</taxon>
        <taxon>Ascomycota</taxon>
        <taxon>Pezizomycotina</taxon>
        <taxon>Eurotiomycetes</taxon>
        <taxon>Chaetothyriomycetidae</taxon>
        <taxon>Chaetothyriales</taxon>
        <taxon>Herpotrichiellaceae</taxon>
        <taxon>Capronia</taxon>
    </lineage>
</organism>
<evidence type="ECO:0008006" key="3">
    <source>
        <dbReference type="Google" id="ProtNLM"/>
    </source>
</evidence>
<accession>W9Y7B4</accession>
<dbReference type="Proteomes" id="UP000019478">
    <property type="component" value="Unassembled WGS sequence"/>
</dbReference>
<reference evidence="1 2" key="1">
    <citation type="submission" date="2013-03" db="EMBL/GenBank/DDBJ databases">
        <title>The Genome Sequence of Capronia epimyces CBS 606.96.</title>
        <authorList>
            <consortium name="The Broad Institute Genomics Platform"/>
            <person name="Cuomo C."/>
            <person name="de Hoog S."/>
            <person name="Gorbushina A."/>
            <person name="Walker B."/>
            <person name="Young S.K."/>
            <person name="Zeng Q."/>
            <person name="Gargeya S."/>
            <person name="Fitzgerald M."/>
            <person name="Haas B."/>
            <person name="Abouelleil A."/>
            <person name="Allen A.W."/>
            <person name="Alvarado L."/>
            <person name="Arachchi H.M."/>
            <person name="Berlin A.M."/>
            <person name="Chapman S.B."/>
            <person name="Gainer-Dewar J."/>
            <person name="Goldberg J."/>
            <person name="Griggs A."/>
            <person name="Gujja S."/>
            <person name="Hansen M."/>
            <person name="Howarth C."/>
            <person name="Imamovic A."/>
            <person name="Ireland A."/>
            <person name="Larimer J."/>
            <person name="McCowan C."/>
            <person name="Murphy C."/>
            <person name="Pearson M."/>
            <person name="Poon T.W."/>
            <person name="Priest M."/>
            <person name="Roberts A."/>
            <person name="Saif S."/>
            <person name="Shea T."/>
            <person name="Sisk P."/>
            <person name="Sykes S."/>
            <person name="Wortman J."/>
            <person name="Nusbaum C."/>
            <person name="Birren B."/>
        </authorList>
    </citation>
    <scope>NUCLEOTIDE SEQUENCE [LARGE SCALE GENOMIC DNA]</scope>
    <source>
        <strain evidence="1 2">CBS 606.96</strain>
    </source>
</reference>
<dbReference type="PANTHER" id="PTHR37540:SF5">
    <property type="entry name" value="TRANSCRIPTION FACTOR DOMAIN-CONTAINING PROTEIN"/>
    <property type="match status" value="1"/>
</dbReference>
<name>W9Y7B4_9EURO</name>
<protein>
    <recommendedName>
        <fullName evidence="3">Transcription factor domain-containing protein</fullName>
    </recommendedName>
</protein>
<dbReference type="HOGENOM" id="CLU_040666_0_0_1"/>
<comment type="caution">
    <text evidence="1">The sequence shown here is derived from an EMBL/GenBank/DDBJ whole genome shotgun (WGS) entry which is preliminary data.</text>
</comment>